<dbReference type="GO" id="GO:0016853">
    <property type="term" value="F:isomerase activity"/>
    <property type="evidence" value="ECO:0007669"/>
    <property type="project" value="UniProtKB-KW"/>
</dbReference>
<dbReference type="InterPro" id="IPR036237">
    <property type="entry name" value="Xyl_isomerase-like_sf"/>
</dbReference>
<evidence type="ECO:0000259" key="1">
    <source>
        <dbReference type="Pfam" id="PF01261"/>
    </source>
</evidence>
<gene>
    <name evidence="2" type="ORF">IAB98_05290</name>
</gene>
<dbReference type="InterPro" id="IPR050312">
    <property type="entry name" value="IolE/XylAMocC-like"/>
</dbReference>
<proteinExistence type="predicted"/>
<dbReference type="Gene3D" id="3.20.20.150">
    <property type="entry name" value="Divalent-metal-dependent TIM barrel enzymes"/>
    <property type="match status" value="1"/>
</dbReference>
<reference evidence="2" key="1">
    <citation type="submission" date="2020-10" db="EMBL/GenBank/DDBJ databases">
        <authorList>
            <person name="Gilroy R."/>
        </authorList>
    </citation>
    <scope>NUCLEOTIDE SEQUENCE</scope>
    <source>
        <strain evidence="2">ChiSxjej1B13-7041</strain>
    </source>
</reference>
<dbReference type="PANTHER" id="PTHR12110">
    <property type="entry name" value="HYDROXYPYRUVATE ISOMERASE"/>
    <property type="match status" value="1"/>
</dbReference>
<dbReference type="InterPro" id="IPR013022">
    <property type="entry name" value="Xyl_isomerase-like_TIM-brl"/>
</dbReference>
<dbReference type="AlphaFoldDB" id="A0A9D1EIW7"/>
<evidence type="ECO:0000313" key="3">
    <source>
        <dbReference type="Proteomes" id="UP000886841"/>
    </source>
</evidence>
<comment type="caution">
    <text evidence="2">The sequence shown here is derived from an EMBL/GenBank/DDBJ whole genome shotgun (WGS) entry which is preliminary data.</text>
</comment>
<protein>
    <submittedName>
        <fullName evidence="2">Sugar phosphate isomerase/epimerase</fullName>
    </submittedName>
</protein>
<keyword evidence="2" id="KW-0413">Isomerase</keyword>
<dbReference type="Pfam" id="PF01261">
    <property type="entry name" value="AP_endonuc_2"/>
    <property type="match status" value="1"/>
</dbReference>
<organism evidence="2 3">
    <name type="scientific">Candidatus Egerieimonas intestinavium</name>
    <dbReference type="NCBI Taxonomy" id="2840777"/>
    <lineage>
        <taxon>Bacteria</taxon>
        <taxon>Bacillati</taxon>
        <taxon>Bacillota</taxon>
        <taxon>Clostridia</taxon>
        <taxon>Lachnospirales</taxon>
        <taxon>Lachnospiraceae</taxon>
        <taxon>Lachnospiraceae incertae sedis</taxon>
        <taxon>Candidatus Egerieimonas</taxon>
    </lineage>
</organism>
<evidence type="ECO:0000313" key="2">
    <source>
        <dbReference type="EMBL" id="HIR92813.1"/>
    </source>
</evidence>
<dbReference type="SUPFAM" id="SSF51658">
    <property type="entry name" value="Xylose isomerase-like"/>
    <property type="match status" value="1"/>
</dbReference>
<dbReference type="EMBL" id="DVHU01000047">
    <property type="protein sequence ID" value="HIR92813.1"/>
    <property type="molecule type" value="Genomic_DNA"/>
</dbReference>
<feature type="domain" description="Xylose isomerase-like TIM barrel" evidence="1">
    <location>
        <begin position="14"/>
        <end position="257"/>
    </location>
</feature>
<accession>A0A9D1EIW7</accession>
<dbReference type="PANTHER" id="PTHR12110:SF21">
    <property type="entry name" value="XYLOSE ISOMERASE-LIKE TIM BARREL DOMAIN-CONTAINING PROTEIN"/>
    <property type="match status" value="1"/>
</dbReference>
<sequence length="260" mass="29317">MKLGIIAPVAEESFQAARDLGLDFVEFCINGPDHGELLEKYREELPLWIQKYQVAVGSIGRWKTVIQLPDGTIDPEEIQLAKRLMNIAAELHCPNYICGCNYASSVSKFSNYEHAISFFDTLLQAAPPTVKVSVYNCRKGNFVNNQEAWSLVLEHLPKLGIKFDPSHSIYAGSDYLQELVDWGDRVNHVHLKGSLQVNGVRVDDPPAGLDETDWKSVLNILRAKGYDGNLSIEPHSDVWKGDLWEPGVKYSVRYFRDLLV</sequence>
<dbReference type="Proteomes" id="UP000886841">
    <property type="component" value="Unassembled WGS sequence"/>
</dbReference>
<name>A0A9D1EIW7_9FIRM</name>
<reference evidence="2" key="2">
    <citation type="journal article" date="2021" name="PeerJ">
        <title>Extensive microbial diversity within the chicken gut microbiome revealed by metagenomics and culture.</title>
        <authorList>
            <person name="Gilroy R."/>
            <person name="Ravi A."/>
            <person name="Getino M."/>
            <person name="Pursley I."/>
            <person name="Horton D.L."/>
            <person name="Alikhan N.F."/>
            <person name="Baker D."/>
            <person name="Gharbi K."/>
            <person name="Hall N."/>
            <person name="Watson M."/>
            <person name="Adriaenssens E.M."/>
            <person name="Foster-Nyarko E."/>
            <person name="Jarju S."/>
            <person name="Secka A."/>
            <person name="Antonio M."/>
            <person name="Oren A."/>
            <person name="Chaudhuri R.R."/>
            <person name="La Ragione R."/>
            <person name="Hildebrand F."/>
            <person name="Pallen M.J."/>
        </authorList>
    </citation>
    <scope>NUCLEOTIDE SEQUENCE</scope>
    <source>
        <strain evidence="2">ChiSxjej1B13-7041</strain>
    </source>
</reference>